<comment type="caution">
    <text evidence="2">The sequence shown here is derived from an EMBL/GenBank/DDBJ whole genome shotgun (WGS) entry which is preliminary data.</text>
</comment>
<accession>A0A9D4PJ55</accession>
<feature type="transmembrane region" description="Helical" evidence="1">
    <location>
        <begin position="208"/>
        <end position="234"/>
    </location>
</feature>
<dbReference type="VEuPathDB" id="VectorBase:RSAN_033886"/>
<feature type="transmembrane region" description="Helical" evidence="1">
    <location>
        <begin position="314"/>
        <end position="335"/>
    </location>
</feature>
<feature type="transmembrane region" description="Helical" evidence="1">
    <location>
        <begin position="355"/>
        <end position="378"/>
    </location>
</feature>
<gene>
    <name evidence="2" type="ORF">HPB52_011873</name>
</gene>
<dbReference type="PANTHER" id="PTHR19229:SF250">
    <property type="entry name" value="ABC TRANSPORTER DOMAIN-CONTAINING PROTEIN-RELATED"/>
    <property type="match status" value="1"/>
</dbReference>
<dbReference type="Proteomes" id="UP000821837">
    <property type="component" value="Unassembled WGS sequence"/>
</dbReference>
<dbReference type="GO" id="GO:0016020">
    <property type="term" value="C:membrane"/>
    <property type="evidence" value="ECO:0007669"/>
    <property type="project" value="InterPro"/>
</dbReference>
<sequence>MDSILVTRRPTHVVFGPETNYNKRLLDAVVALYSARDSTEDETVPSTPLNVSLVSDVAKVCAEIAVNEKEGSVHPICAVLETPEGGKSHVPDVSLTYTIYRPFLEDDFGASGYSTSYMHAIQQAHLELQRMSSLSTGKYDYEEWKIVVEDLPGSVFSKMNASYRSEFVFTMFAVFTVTAMRRLNAIAYELSTGLAEKQALMGLTAAQFAAGHFFTALAFYLTESIIVITVMYAVDFTQDVAAYADGVDPVMVMVSFLLYVVGQSIIPVFVTAVFPKGWVRTLLFVVLIGVAPATVSPGTVTVPKYLTTTRRRKLFAGILPQSGLVSVMIIMFLAQDYGGGAGWSVVTRRVMGNNVTILEIWLLMFASDVGIVFLTWYLPQILPWCTDSPRNPLFFLTVRTATPYTLQTD</sequence>
<dbReference type="EMBL" id="JABSTV010001253">
    <property type="protein sequence ID" value="KAH7943829.1"/>
    <property type="molecule type" value="Genomic_DNA"/>
</dbReference>
<reference evidence="2" key="2">
    <citation type="submission" date="2021-09" db="EMBL/GenBank/DDBJ databases">
        <authorList>
            <person name="Jia N."/>
            <person name="Wang J."/>
            <person name="Shi W."/>
            <person name="Du L."/>
            <person name="Sun Y."/>
            <person name="Zhan W."/>
            <person name="Jiang J."/>
            <person name="Wang Q."/>
            <person name="Zhang B."/>
            <person name="Ji P."/>
            <person name="Sakyi L.B."/>
            <person name="Cui X."/>
            <person name="Yuan T."/>
            <person name="Jiang B."/>
            <person name="Yang W."/>
            <person name="Lam T.T.-Y."/>
            <person name="Chang Q."/>
            <person name="Ding S."/>
            <person name="Wang X."/>
            <person name="Zhu J."/>
            <person name="Ruan X."/>
            <person name="Zhao L."/>
            <person name="Wei J."/>
            <person name="Que T."/>
            <person name="Du C."/>
            <person name="Cheng J."/>
            <person name="Dai P."/>
            <person name="Han X."/>
            <person name="Huang E."/>
            <person name="Gao Y."/>
            <person name="Liu J."/>
            <person name="Shao H."/>
            <person name="Ye R."/>
            <person name="Li L."/>
            <person name="Wei W."/>
            <person name="Wang X."/>
            <person name="Wang C."/>
            <person name="Huo Q."/>
            <person name="Li W."/>
            <person name="Guo W."/>
            <person name="Chen H."/>
            <person name="Chen S."/>
            <person name="Zhou L."/>
            <person name="Zhou L."/>
            <person name="Ni X."/>
            <person name="Tian J."/>
            <person name="Zhou Y."/>
            <person name="Sheng Y."/>
            <person name="Liu T."/>
            <person name="Pan Y."/>
            <person name="Xia L."/>
            <person name="Li J."/>
            <person name="Zhao F."/>
            <person name="Cao W."/>
        </authorList>
    </citation>
    <scope>NUCLEOTIDE SEQUENCE</scope>
    <source>
        <strain evidence="2">Rsan-2018</strain>
        <tissue evidence="2">Larvae</tissue>
    </source>
</reference>
<dbReference type="InterPro" id="IPR026082">
    <property type="entry name" value="ABCA"/>
</dbReference>
<feature type="transmembrane region" description="Helical" evidence="1">
    <location>
        <begin position="246"/>
        <end position="270"/>
    </location>
</feature>
<proteinExistence type="predicted"/>
<feature type="transmembrane region" description="Helical" evidence="1">
    <location>
        <begin position="282"/>
        <end position="302"/>
    </location>
</feature>
<keyword evidence="1" id="KW-0472">Membrane</keyword>
<keyword evidence="1" id="KW-1133">Transmembrane helix</keyword>
<keyword evidence="1" id="KW-0812">Transmembrane</keyword>
<evidence type="ECO:0000256" key="1">
    <source>
        <dbReference type="SAM" id="Phobius"/>
    </source>
</evidence>
<evidence type="ECO:0000313" key="3">
    <source>
        <dbReference type="Proteomes" id="UP000821837"/>
    </source>
</evidence>
<reference evidence="2" key="1">
    <citation type="journal article" date="2020" name="Cell">
        <title>Large-Scale Comparative Analyses of Tick Genomes Elucidate Their Genetic Diversity and Vector Capacities.</title>
        <authorList>
            <consortium name="Tick Genome and Microbiome Consortium (TIGMIC)"/>
            <person name="Jia N."/>
            <person name="Wang J."/>
            <person name="Shi W."/>
            <person name="Du L."/>
            <person name="Sun Y."/>
            <person name="Zhan W."/>
            <person name="Jiang J.F."/>
            <person name="Wang Q."/>
            <person name="Zhang B."/>
            <person name="Ji P."/>
            <person name="Bell-Sakyi L."/>
            <person name="Cui X.M."/>
            <person name="Yuan T.T."/>
            <person name="Jiang B.G."/>
            <person name="Yang W.F."/>
            <person name="Lam T.T."/>
            <person name="Chang Q.C."/>
            <person name="Ding S.J."/>
            <person name="Wang X.J."/>
            <person name="Zhu J.G."/>
            <person name="Ruan X.D."/>
            <person name="Zhao L."/>
            <person name="Wei J.T."/>
            <person name="Ye R.Z."/>
            <person name="Que T.C."/>
            <person name="Du C.H."/>
            <person name="Zhou Y.H."/>
            <person name="Cheng J.X."/>
            <person name="Dai P.F."/>
            <person name="Guo W.B."/>
            <person name="Han X.H."/>
            <person name="Huang E.J."/>
            <person name="Li L.F."/>
            <person name="Wei W."/>
            <person name="Gao Y.C."/>
            <person name="Liu J.Z."/>
            <person name="Shao H.Z."/>
            <person name="Wang X."/>
            <person name="Wang C.C."/>
            <person name="Yang T.C."/>
            <person name="Huo Q.B."/>
            <person name="Li W."/>
            <person name="Chen H.Y."/>
            <person name="Chen S.E."/>
            <person name="Zhou L.G."/>
            <person name="Ni X.B."/>
            <person name="Tian J.H."/>
            <person name="Sheng Y."/>
            <person name="Liu T."/>
            <person name="Pan Y.S."/>
            <person name="Xia L.Y."/>
            <person name="Li J."/>
            <person name="Zhao F."/>
            <person name="Cao W.C."/>
        </authorList>
    </citation>
    <scope>NUCLEOTIDE SEQUENCE</scope>
    <source>
        <strain evidence="2">Rsan-2018</strain>
    </source>
</reference>
<dbReference type="PANTHER" id="PTHR19229">
    <property type="entry name" value="ATP-BINDING CASSETTE TRANSPORTER SUBFAMILY A ABCA"/>
    <property type="match status" value="1"/>
</dbReference>
<name>A0A9D4PJ55_RHISA</name>
<evidence type="ECO:0000313" key="2">
    <source>
        <dbReference type="EMBL" id="KAH7943829.1"/>
    </source>
</evidence>
<keyword evidence="3" id="KW-1185">Reference proteome</keyword>
<dbReference type="GO" id="GO:0140359">
    <property type="term" value="F:ABC-type transporter activity"/>
    <property type="evidence" value="ECO:0007669"/>
    <property type="project" value="InterPro"/>
</dbReference>
<organism evidence="2 3">
    <name type="scientific">Rhipicephalus sanguineus</name>
    <name type="common">Brown dog tick</name>
    <name type="synonym">Ixodes sanguineus</name>
    <dbReference type="NCBI Taxonomy" id="34632"/>
    <lineage>
        <taxon>Eukaryota</taxon>
        <taxon>Metazoa</taxon>
        <taxon>Ecdysozoa</taxon>
        <taxon>Arthropoda</taxon>
        <taxon>Chelicerata</taxon>
        <taxon>Arachnida</taxon>
        <taxon>Acari</taxon>
        <taxon>Parasitiformes</taxon>
        <taxon>Ixodida</taxon>
        <taxon>Ixodoidea</taxon>
        <taxon>Ixodidae</taxon>
        <taxon>Rhipicephalinae</taxon>
        <taxon>Rhipicephalus</taxon>
        <taxon>Rhipicephalus</taxon>
    </lineage>
</organism>
<protein>
    <submittedName>
        <fullName evidence="2">Uncharacterized protein</fullName>
    </submittedName>
</protein>
<dbReference type="GO" id="GO:0005319">
    <property type="term" value="F:lipid transporter activity"/>
    <property type="evidence" value="ECO:0007669"/>
    <property type="project" value="TreeGrafter"/>
</dbReference>
<dbReference type="AlphaFoldDB" id="A0A9D4PJ55"/>